<dbReference type="EMBL" id="JBHULN010000001">
    <property type="protein sequence ID" value="MFD2569108.1"/>
    <property type="molecule type" value="Genomic_DNA"/>
</dbReference>
<dbReference type="InterPro" id="IPR017853">
    <property type="entry name" value="GH"/>
</dbReference>
<dbReference type="Gene3D" id="3.20.20.80">
    <property type="entry name" value="Glycosidases"/>
    <property type="match status" value="1"/>
</dbReference>
<evidence type="ECO:0000313" key="5">
    <source>
        <dbReference type="Proteomes" id="UP001597469"/>
    </source>
</evidence>
<sequence>MKKSYLAVVLSAFALTMACRDTRNNDSETSLSTTDTTTANAPPAPEWSRNATIYEVNTRQFSPEGTFKAVEVQLPRLKEMGVDIIWLMPIYPISQKNKKGSLGSPYAVSDFKAINPAYGTLADFKALVRRAHALGLHVILDWVPNHTGPDHVWVKEHPDWYTLVKGKMIAPIDPKTGKPTDWTDVVDLNYNNPDMRKGMIEAMQYWIKECDIDGYRCDVAGFVPNDFWAELRPELDKIKTVFMLSEWEDEPDQFKSCFNMNYGWSMHNMMKAVAKGARTADKIDSVREANQKRFPAWYYQMIFTQNHDENTNNGTLAESFGPAADAFVVLSSTLEGMPLVYNGMESNLNKRLAFFEKDTIAWGTYAKSDFFKTLLTLKHRNRALWNGLSGGKAVKIDTDRDDKIYAFHRQRDNDQIAVIINLSNQPQTFRLSGDGFAGVYTEVFSHQSMELKSEMAMTLKPWEYRVLTN</sequence>
<keyword evidence="5" id="KW-1185">Reference proteome</keyword>
<gene>
    <name evidence="4" type="ORF">ACFSUS_00595</name>
</gene>
<dbReference type="SMART" id="SM00642">
    <property type="entry name" value="Aamy"/>
    <property type="match status" value="1"/>
</dbReference>
<dbReference type="Proteomes" id="UP001597469">
    <property type="component" value="Unassembled WGS sequence"/>
</dbReference>
<dbReference type="Pfam" id="PF00128">
    <property type="entry name" value="Alpha-amylase"/>
    <property type="match status" value="1"/>
</dbReference>
<evidence type="ECO:0000256" key="2">
    <source>
        <dbReference type="SAM" id="SignalP"/>
    </source>
</evidence>
<feature type="region of interest" description="Disordered" evidence="1">
    <location>
        <begin position="24"/>
        <end position="46"/>
    </location>
</feature>
<keyword evidence="2" id="KW-0732">Signal</keyword>
<reference evidence="5" key="1">
    <citation type="journal article" date="2019" name="Int. J. Syst. Evol. Microbiol.">
        <title>The Global Catalogue of Microorganisms (GCM) 10K type strain sequencing project: providing services to taxonomists for standard genome sequencing and annotation.</title>
        <authorList>
            <consortium name="The Broad Institute Genomics Platform"/>
            <consortium name="The Broad Institute Genome Sequencing Center for Infectious Disease"/>
            <person name="Wu L."/>
            <person name="Ma J."/>
        </authorList>
    </citation>
    <scope>NUCLEOTIDE SEQUENCE [LARGE SCALE GENOMIC DNA]</scope>
    <source>
        <strain evidence="5">KCTC 42805</strain>
    </source>
</reference>
<evidence type="ECO:0000259" key="3">
    <source>
        <dbReference type="SMART" id="SM00642"/>
    </source>
</evidence>
<organism evidence="4 5">
    <name type="scientific">Spirosoma soli</name>
    <dbReference type="NCBI Taxonomy" id="1770529"/>
    <lineage>
        <taxon>Bacteria</taxon>
        <taxon>Pseudomonadati</taxon>
        <taxon>Bacteroidota</taxon>
        <taxon>Cytophagia</taxon>
        <taxon>Cytophagales</taxon>
        <taxon>Cytophagaceae</taxon>
        <taxon>Spirosoma</taxon>
    </lineage>
</organism>
<dbReference type="SUPFAM" id="SSF51011">
    <property type="entry name" value="Glycosyl hydrolase domain"/>
    <property type="match status" value="1"/>
</dbReference>
<protein>
    <submittedName>
        <fullName evidence="4">Alpha-amylase family glycosyl hydrolase</fullName>
    </submittedName>
</protein>
<dbReference type="Pfam" id="PF16657">
    <property type="entry name" value="Malt_amylase_C"/>
    <property type="match status" value="1"/>
</dbReference>
<name>A0ABW5LWC6_9BACT</name>
<keyword evidence="4" id="KW-0378">Hydrolase</keyword>
<dbReference type="InterPro" id="IPR006047">
    <property type="entry name" value="GH13_cat_dom"/>
</dbReference>
<dbReference type="Gene3D" id="2.60.40.1180">
    <property type="entry name" value="Golgi alpha-mannosidase II"/>
    <property type="match status" value="1"/>
</dbReference>
<accession>A0ABW5LWC6</accession>
<proteinExistence type="predicted"/>
<comment type="caution">
    <text evidence="4">The sequence shown here is derived from an EMBL/GenBank/DDBJ whole genome shotgun (WGS) entry which is preliminary data.</text>
</comment>
<evidence type="ECO:0000256" key="1">
    <source>
        <dbReference type="SAM" id="MobiDB-lite"/>
    </source>
</evidence>
<feature type="signal peptide" evidence="2">
    <location>
        <begin position="1"/>
        <end position="18"/>
    </location>
</feature>
<feature type="chain" id="PRO_5045419480" evidence="2">
    <location>
        <begin position="19"/>
        <end position="469"/>
    </location>
</feature>
<dbReference type="InterPro" id="IPR013780">
    <property type="entry name" value="Glyco_hydro_b"/>
</dbReference>
<dbReference type="InterPro" id="IPR032091">
    <property type="entry name" value="Malt_amylase-like_C"/>
</dbReference>
<feature type="compositionally biased region" description="Low complexity" evidence="1">
    <location>
        <begin position="27"/>
        <end position="41"/>
    </location>
</feature>
<dbReference type="PROSITE" id="PS51257">
    <property type="entry name" value="PROKAR_LIPOPROTEIN"/>
    <property type="match status" value="1"/>
</dbReference>
<feature type="domain" description="Glycosyl hydrolase family 13 catalytic" evidence="3">
    <location>
        <begin position="55"/>
        <end position="372"/>
    </location>
</feature>
<dbReference type="PANTHER" id="PTHR47786:SF2">
    <property type="entry name" value="GLYCOSYL HYDROLASE FAMILY 13 CATALYTIC DOMAIN-CONTAINING PROTEIN"/>
    <property type="match status" value="1"/>
</dbReference>
<dbReference type="SUPFAM" id="SSF51445">
    <property type="entry name" value="(Trans)glycosidases"/>
    <property type="match status" value="1"/>
</dbReference>
<evidence type="ECO:0000313" key="4">
    <source>
        <dbReference type="EMBL" id="MFD2569108.1"/>
    </source>
</evidence>
<dbReference type="GO" id="GO:0016787">
    <property type="term" value="F:hydrolase activity"/>
    <property type="evidence" value="ECO:0007669"/>
    <property type="project" value="UniProtKB-KW"/>
</dbReference>
<dbReference type="RefSeq" id="WP_381517596.1">
    <property type="nucleotide sequence ID" value="NZ_JBHULN010000001.1"/>
</dbReference>
<dbReference type="PANTHER" id="PTHR47786">
    <property type="entry name" value="ALPHA-1,4-GLUCAN:MALTOSE-1-PHOSPHATE MALTOSYLTRANSFERASE"/>
    <property type="match status" value="1"/>
</dbReference>
<dbReference type="CDD" id="cd11313">
    <property type="entry name" value="AmyAc_arch_bac_AmyA"/>
    <property type="match status" value="1"/>
</dbReference>